<dbReference type="AlphaFoldDB" id="A0A150WJY0"/>
<protein>
    <recommendedName>
        <fullName evidence="4">Lipocalin-like domain-containing protein</fullName>
    </recommendedName>
</protein>
<organism evidence="2 3">
    <name type="scientific">Bdellovibrio bacteriovorus</name>
    <dbReference type="NCBI Taxonomy" id="959"/>
    <lineage>
        <taxon>Bacteria</taxon>
        <taxon>Pseudomonadati</taxon>
        <taxon>Bdellovibrionota</taxon>
        <taxon>Bdellovibrionia</taxon>
        <taxon>Bdellovibrionales</taxon>
        <taxon>Pseudobdellovibrionaceae</taxon>
        <taxon>Bdellovibrio</taxon>
    </lineage>
</organism>
<accession>A0A150WJY0</accession>
<sequence length="149" mass="16559">MLLSFRQTLIGCAVALSTAFTAAQADVTGLWQGYGSWTYDGSSIPCLLTIRFEENQTHVRRHKGQLQCDVLTMHSDPLMWQKNGSELLLEGEMAGSWSENGIKTEELAGDNIKVSTDLNAATGEYHEVWSRVSDGAIFYDIRANLKRSK</sequence>
<comment type="caution">
    <text evidence="2">The sequence shown here is derived from an EMBL/GenBank/DDBJ whole genome shotgun (WGS) entry which is preliminary data.</text>
</comment>
<feature type="signal peptide" evidence="1">
    <location>
        <begin position="1"/>
        <end position="25"/>
    </location>
</feature>
<proteinExistence type="predicted"/>
<keyword evidence="3" id="KW-1185">Reference proteome</keyword>
<dbReference type="EMBL" id="LUKE01000003">
    <property type="protein sequence ID" value="KYG63933.1"/>
    <property type="molecule type" value="Genomic_DNA"/>
</dbReference>
<gene>
    <name evidence="2" type="ORF">AZI86_14065</name>
</gene>
<evidence type="ECO:0008006" key="4">
    <source>
        <dbReference type="Google" id="ProtNLM"/>
    </source>
</evidence>
<reference evidence="2 3" key="1">
    <citation type="submission" date="2016-03" db="EMBL/GenBank/DDBJ databases">
        <authorList>
            <person name="Ploux O."/>
        </authorList>
    </citation>
    <scope>NUCLEOTIDE SEQUENCE [LARGE SCALE GENOMIC DNA]</scope>
    <source>
        <strain evidence="2 3">R0</strain>
    </source>
</reference>
<evidence type="ECO:0000313" key="3">
    <source>
        <dbReference type="Proteomes" id="UP000075320"/>
    </source>
</evidence>
<keyword evidence="1" id="KW-0732">Signal</keyword>
<evidence type="ECO:0000313" key="2">
    <source>
        <dbReference type="EMBL" id="KYG63933.1"/>
    </source>
</evidence>
<dbReference type="Proteomes" id="UP000075320">
    <property type="component" value="Unassembled WGS sequence"/>
</dbReference>
<name>A0A150WJY0_BDEBC</name>
<dbReference type="RefSeq" id="WP_061835829.1">
    <property type="nucleotide sequence ID" value="NZ_LUKE01000003.1"/>
</dbReference>
<evidence type="ECO:0000256" key="1">
    <source>
        <dbReference type="SAM" id="SignalP"/>
    </source>
</evidence>
<feature type="chain" id="PRO_5007572744" description="Lipocalin-like domain-containing protein" evidence="1">
    <location>
        <begin position="26"/>
        <end position="149"/>
    </location>
</feature>